<dbReference type="Proteomes" id="UP001185012">
    <property type="component" value="Unassembled WGS sequence"/>
</dbReference>
<dbReference type="InterPro" id="IPR001130">
    <property type="entry name" value="TatD-like"/>
</dbReference>
<dbReference type="GO" id="GO:0016787">
    <property type="term" value="F:hydrolase activity"/>
    <property type="evidence" value="ECO:0007669"/>
    <property type="project" value="UniProtKB-KW"/>
</dbReference>
<keyword evidence="5" id="KW-1185">Reference proteome</keyword>
<dbReference type="PANTHER" id="PTHR46317">
    <property type="entry name" value="HYDROLASE OF PHP SUPERFAMILY-RELATED PROTEIN"/>
    <property type="match status" value="1"/>
</dbReference>
<proteinExistence type="inferred from homology"/>
<dbReference type="Pfam" id="PF01026">
    <property type="entry name" value="TatD_DNase"/>
    <property type="match status" value="1"/>
</dbReference>
<evidence type="ECO:0000256" key="3">
    <source>
        <dbReference type="ARBA" id="ARBA00022801"/>
    </source>
</evidence>
<name>A0ABU1IMD7_9BACL</name>
<evidence type="ECO:0000313" key="4">
    <source>
        <dbReference type="EMBL" id="MDR6225950.1"/>
    </source>
</evidence>
<accession>A0ABU1IMD7</accession>
<evidence type="ECO:0000256" key="2">
    <source>
        <dbReference type="ARBA" id="ARBA00022723"/>
    </source>
</evidence>
<dbReference type="Gene3D" id="3.20.20.140">
    <property type="entry name" value="Metal-dependent hydrolases"/>
    <property type="match status" value="1"/>
</dbReference>
<dbReference type="EC" id="3.1.21.-" evidence="4"/>
<dbReference type="EMBL" id="JAVDQG010000004">
    <property type="protein sequence ID" value="MDR6225950.1"/>
    <property type="molecule type" value="Genomic_DNA"/>
</dbReference>
<organism evidence="4 5">
    <name type="scientific">Desmospora profundinema</name>
    <dbReference type="NCBI Taxonomy" id="1571184"/>
    <lineage>
        <taxon>Bacteria</taxon>
        <taxon>Bacillati</taxon>
        <taxon>Bacillota</taxon>
        <taxon>Bacilli</taxon>
        <taxon>Bacillales</taxon>
        <taxon>Thermoactinomycetaceae</taxon>
        <taxon>Desmospora</taxon>
    </lineage>
</organism>
<gene>
    <name evidence="4" type="ORF">JOE21_001956</name>
</gene>
<keyword evidence="3 4" id="KW-0378">Hydrolase</keyword>
<sequence>MNTIRLVDTHCHWDRLPPEQMEEIVRRAKRSGVTKVLAMATDAESCLRLLQWKQRYPDFLEIAFGLHPEQEWQWNEVDLVIQLIREHRHVIRAVGEVGLPYYSLPESMRLQNPNQEEIAMLERFLRVAVELDLPVSLHAVHHRAEVVLRLLRREGVRKAVFHWLKAPERVVGEIVGAGYGISVTPDVCHRERDRRLVENVPLSSLLLETDAPWSYGGAWLGQPSEPAAVQRVAEAVSQLKGVSLARVATETTIHAERLFGIRVE</sequence>
<dbReference type="PROSITE" id="PS01091">
    <property type="entry name" value="TATD_3"/>
    <property type="match status" value="1"/>
</dbReference>
<dbReference type="CDD" id="cd01310">
    <property type="entry name" value="TatD_DNAse"/>
    <property type="match status" value="1"/>
</dbReference>
<comment type="similarity">
    <text evidence="1">Belongs to the metallo-dependent hydrolases superfamily. TatD-type hydrolase family.</text>
</comment>
<protein>
    <submittedName>
        <fullName evidence="4">TatD DNase family protein</fullName>
        <ecNumber evidence="4">3.1.21.-</ecNumber>
    </submittedName>
</protein>
<dbReference type="RefSeq" id="WP_309865217.1">
    <property type="nucleotide sequence ID" value="NZ_JAVDQG010000004.1"/>
</dbReference>
<dbReference type="InterPro" id="IPR018228">
    <property type="entry name" value="DNase_TatD-rel_CS"/>
</dbReference>
<dbReference type="PANTHER" id="PTHR46317:SF1">
    <property type="entry name" value="HYDROLASE, TATD FAMILY"/>
    <property type="match status" value="1"/>
</dbReference>
<dbReference type="PIRSF" id="PIRSF005902">
    <property type="entry name" value="DNase_TatD"/>
    <property type="match status" value="1"/>
</dbReference>
<evidence type="ECO:0000313" key="5">
    <source>
        <dbReference type="Proteomes" id="UP001185012"/>
    </source>
</evidence>
<reference evidence="4 5" key="1">
    <citation type="submission" date="2023-07" db="EMBL/GenBank/DDBJ databases">
        <title>Genomic Encyclopedia of Type Strains, Phase IV (KMG-IV): sequencing the most valuable type-strain genomes for metagenomic binning, comparative biology and taxonomic classification.</title>
        <authorList>
            <person name="Goeker M."/>
        </authorList>
    </citation>
    <scope>NUCLEOTIDE SEQUENCE [LARGE SCALE GENOMIC DNA]</scope>
    <source>
        <strain evidence="4 5">DSM 45903</strain>
    </source>
</reference>
<dbReference type="InterPro" id="IPR032466">
    <property type="entry name" value="Metal_Hydrolase"/>
</dbReference>
<comment type="caution">
    <text evidence="4">The sequence shown here is derived from an EMBL/GenBank/DDBJ whole genome shotgun (WGS) entry which is preliminary data.</text>
</comment>
<dbReference type="SUPFAM" id="SSF51556">
    <property type="entry name" value="Metallo-dependent hydrolases"/>
    <property type="match status" value="1"/>
</dbReference>
<evidence type="ECO:0000256" key="1">
    <source>
        <dbReference type="ARBA" id="ARBA00009275"/>
    </source>
</evidence>
<keyword evidence="2" id="KW-0479">Metal-binding</keyword>